<accession>A0A3B9IV82</accession>
<dbReference type="GO" id="GO:0046872">
    <property type="term" value="F:metal ion binding"/>
    <property type="evidence" value="ECO:0007669"/>
    <property type="project" value="UniProtKB-KW"/>
</dbReference>
<evidence type="ECO:0000256" key="4">
    <source>
        <dbReference type="ARBA" id="ARBA00023004"/>
    </source>
</evidence>
<dbReference type="EMBL" id="DMAI01000451">
    <property type="protein sequence ID" value="HAE51153.1"/>
    <property type="molecule type" value="Genomic_DNA"/>
</dbReference>
<dbReference type="PANTHER" id="PTHR36438:SF1">
    <property type="entry name" value="IRON-SULFUR CLUSTER REPAIR PROTEIN YTFE"/>
    <property type="match status" value="1"/>
</dbReference>
<proteinExistence type="predicted"/>
<gene>
    <name evidence="6" type="ORF">DCK97_27440</name>
</gene>
<keyword evidence="2" id="KW-0963">Cytoplasm</keyword>
<organism evidence="6 7">
    <name type="scientific">Tistrella mobilis</name>
    <dbReference type="NCBI Taxonomy" id="171437"/>
    <lineage>
        <taxon>Bacteria</taxon>
        <taxon>Pseudomonadati</taxon>
        <taxon>Pseudomonadota</taxon>
        <taxon>Alphaproteobacteria</taxon>
        <taxon>Geminicoccales</taxon>
        <taxon>Geminicoccaceae</taxon>
        <taxon>Tistrella</taxon>
    </lineage>
</organism>
<dbReference type="InterPro" id="IPR012312">
    <property type="entry name" value="Hemerythrin-like"/>
</dbReference>
<dbReference type="Gene3D" id="1.20.120.520">
    <property type="entry name" value="nmb1532 protein domain like"/>
    <property type="match status" value="1"/>
</dbReference>
<evidence type="ECO:0000256" key="2">
    <source>
        <dbReference type="ARBA" id="ARBA00022490"/>
    </source>
</evidence>
<dbReference type="GO" id="GO:0005737">
    <property type="term" value="C:cytoplasm"/>
    <property type="evidence" value="ECO:0007669"/>
    <property type="project" value="UniProtKB-SubCell"/>
</dbReference>
<dbReference type="PANTHER" id="PTHR36438">
    <property type="entry name" value="IRON-SULFUR CLUSTER REPAIR PROTEIN YTFE"/>
    <property type="match status" value="1"/>
</dbReference>
<sequence length="170" mass="19031">MTRPNPAAAPEEVPVADIATGALIDHILVCYHEAHRRDLPELILLAEKVARVHAGNPALPQGLAELLRETAGLLEMHMKKEELILFPAMRRAPSALVAQPIRVMREEHDDHGEQIRRLETMTDGFTPPPGACRSWTALYRGLGHFVTELEDHIHLENNVLFPRFETPAHA</sequence>
<evidence type="ECO:0000259" key="5">
    <source>
        <dbReference type="Pfam" id="PF01814"/>
    </source>
</evidence>
<protein>
    <submittedName>
        <fullName evidence="6">Iron-sulfur cluster repair di-iron protein</fullName>
    </submittedName>
</protein>
<evidence type="ECO:0000256" key="1">
    <source>
        <dbReference type="ARBA" id="ARBA00004496"/>
    </source>
</evidence>
<dbReference type="CDD" id="cd12108">
    <property type="entry name" value="Hr-like"/>
    <property type="match status" value="1"/>
</dbReference>
<reference evidence="6 7" key="1">
    <citation type="journal article" date="2018" name="Nat. Biotechnol.">
        <title>A standardized bacterial taxonomy based on genome phylogeny substantially revises the tree of life.</title>
        <authorList>
            <person name="Parks D.H."/>
            <person name="Chuvochina M."/>
            <person name="Waite D.W."/>
            <person name="Rinke C."/>
            <person name="Skarshewski A."/>
            <person name="Chaumeil P.A."/>
            <person name="Hugenholtz P."/>
        </authorList>
    </citation>
    <scope>NUCLEOTIDE SEQUENCE [LARGE SCALE GENOMIC DNA]</scope>
    <source>
        <strain evidence="6">UBA8739</strain>
    </source>
</reference>
<evidence type="ECO:0000313" key="6">
    <source>
        <dbReference type="EMBL" id="HAE51153.1"/>
    </source>
</evidence>
<comment type="subcellular location">
    <subcellularLocation>
        <location evidence="1">Cytoplasm</location>
    </subcellularLocation>
</comment>
<name>A0A3B9IV82_9PROT</name>
<keyword evidence="3" id="KW-0479">Metal-binding</keyword>
<feature type="domain" description="Hemerythrin-like" evidence="5">
    <location>
        <begin position="25"/>
        <end position="163"/>
    </location>
</feature>
<keyword evidence="4" id="KW-0408">Iron</keyword>
<evidence type="ECO:0000313" key="7">
    <source>
        <dbReference type="Proteomes" id="UP000257706"/>
    </source>
</evidence>
<dbReference type="AlphaFoldDB" id="A0A3B9IV82"/>
<comment type="caution">
    <text evidence="6">The sequence shown here is derived from an EMBL/GenBank/DDBJ whole genome shotgun (WGS) entry which is preliminary data.</text>
</comment>
<dbReference type="Proteomes" id="UP000257706">
    <property type="component" value="Unassembled WGS sequence"/>
</dbReference>
<evidence type="ECO:0000256" key="3">
    <source>
        <dbReference type="ARBA" id="ARBA00022723"/>
    </source>
</evidence>
<dbReference type="InterPro" id="IPR019903">
    <property type="entry name" value="RIC_family"/>
</dbReference>
<dbReference type="Pfam" id="PF01814">
    <property type="entry name" value="Hemerythrin"/>
    <property type="match status" value="1"/>
</dbReference>